<comment type="caution">
    <text evidence="1">The sequence shown here is derived from an EMBL/GenBank/DDBJ whole genome shotgun (WGS) entry which is preliminary data.</text>
</comment>
<dbReference type="AlphaFoldDB" id="A0A2A5SZX5"/>
<dbReference type="Proteomes" id="UP000219020">
    <property type="component" value="Unassembled WGS sequence"/>
</dbReference>
<name>A0A2A5SZX5_9GAMM</name>
<evidence type="ECO:0000313" key="2">
    <source>
        <dbReference type="Proteomes" id="UP000219020"/>
    </source>
</evidence>
<gene>
    <name evidence="1" type="ORF">BTN49_2985</name>
</gene>
<dbReference type="EMBL" id="NBYY01000034">
    <property type="protein sequence ID" value="PCS21446.1"/>
    <property type="molecule type" value="Genomic_DNA"/>
</dbReference>
<reference evidence="2" key="1">
    <citation type="submission" date="2017-04" db="EMBL/GenBank/DDBJ databases">
        <title>Genome evolution of the luminous symbionts of deep sea anglerfish.</title>
        <authorList>
            <person name="Hendry T.A."/>
        </authorList>
    </citation>
    <scope>NUCLEOTIDE SEQUENCE [LARGE SCALE GENOMIC DNA]</scope>
</reference>
<protein>
    <submittedName>
        <fullName evidence="1">Uncharacterized protein</fullName>
    </submittedName>
</protein>
<proteinExistence type="predicted"/>
<keyword evidence="2" id="KW-1185">Reference proteome</keyword>
<evidence type="ECO:0000313" key="1">
    <source>
        <dbReference type="EMBL" id="PCS21446.1"/>
    </source>
</evidence>
<sequence length="38" mass="4358">MKFALDTPLFLPVFTRFSFTFVVYFQACGINKDVGYSS</sequence>
<organism evidence="1 2">
    <name type="scientific">Candidatus Enterovibrio escicola</name>
    <dbReference type="NCBI Taxonomy" id="1927127"/>
    <lineage>
        <taxon>Bacteria</taxon>
        <taxon>Pseudomonadati</taxon>
        <taxon>Pseudomonadota</taxon>
        <taxon>Gammaproteobacteria</taxon>
        <taxon>Vibrionales</taxon>
        <taxon>Vibrionaceae</taxon>
        <taxon>Enterovibrio</taxon>
    </lineage>
</organism>
<accession>A0A2A5SZX5</accession>